<protein>
    <submittedName>
        <fullName evidence="2">Uncharacterized protein</fullName>
    </submittedName>
</protein>
<dbReference type="Proteomes" id="UP000828390">
    <property type="component" value="Unassembled WGS sequence"/>
</dbReference>
<sequence length="63" mass="6736">MHGKRCLLHCPSRFSTDGLDGDYPLECIGEHFELFVPGDVSKPSQRSSVLSSSPTSTGSTSPP</sequence>
<organism evidence="2 3">
    <name type="scientific">Dreissena polymorpha</name>
    <name type="common">Zebra mussel</name>
    <name type="synonym">Mytilus polymorpha</name>
    <dbReference type="NCBI Taxonomy" id="45954"/>
    <lineage>
        <taxon>Eukaryota</taxon>
        <taxon>Metazoa</taxon>
        <taxon>Spiralia</taxon>
        <taxon>Lophotrochozoa</taxon>
        <taxon>Mollusca</taxon>
        <taxon>Bivalvia</taxon>
        <taxon>Autobranchia</taxon>
        <taxon>Heteroconchia</taxon>
        <taxon>Euheterodonta</taxon>
        <taxon>Imparidentia</taxon>
        <taxon>Neoheterodontei</taxon>
        <taxon>Myida</taxon>
        <taxon>Dreissenoidea</taxon>
        <taxon>Dreissenidae</taxon>
        <taxon>Dreissena</taxon>
    </lineage>
</organism>
<comment type="caution">
    <text evidence="2">The sequence shown here is derived from an EMBL/GenBank/DDBJ whole genome shotgun (WGS) entry which is preliminary data.</text>
</comment>
<reference evidence="2" key="1">
    <citation type="journal article" date="2019" name="bioRxiv">
        <title>The Genome of the Zebra Mussel, Dreissena polymorpha: A Resource for Invasive Species Research.</title>
        <authorList>
            <person name="McCartney M.A."/>
            <person name="Auch B."/>
            <person name="Kono T."/>
            <person name="Mallez S."/>
            <person name="Zhang Y."/>
            <person name="Obille A."/>
            <person name="Becker A."/>
            <person name="Abrahante J.E."/>
            <person name="Garbe J."/>
            <person name="Badalamenti J.P."/>
            <person name="Herman A."/>
            <person name="Mangelson H."/>
            <person name="Liachko I."/>
            <person name="Sullivan S."/>
            <person name="Sone E.D."/>
            <person name="Koren S."/>
            <person name="Silverstein K.A.T."/>
            <person name="Beckman K.B."/>
            <person name="Gohl D.M."/>
        </authorList>
    </citation>
    <scope>NUCLEOTIDE SEQUENCE</scope>
    <source>
        <strain evidence="2">Duluth1</strain>
        <tissue evidence="2">Whole animal</tissue>
    </source>
</reference>
<proteinExistence type="predicted"/>
<evidence type="ECO:0000256" key="1">
    <source>
        <dbReference type="SAM" id="MobiDB-lite"/>
    </source>
</evidence>
<dbReference type="EMBL" id="JAIWYP010000006">
    <property type="protein sequence ID" value="KAH3807299.1"/>
    <property type="molecule type" value="Genomic_DNA"/>
</dbReference>
<gene>
    <name evidence="2" type="ORF">DPMN_135634</name>
</gene>
<dbReference type="AlphaFoldDB" id="A0A9D4G1B8"/>
<reference evidence="2" key="2">
    <citation type="submission" date="2020-11" db="EMBL/GenBank/DDBJ databases">
        <authorList>
            <person name="McCartney M.A."/>
            <person name="Auch B."/>
            <person name="Kono T."/>
            <person name="Mallez S."/>
            <person name="Becker A."/>
            <person name="Gohl D.M."/>
            <person name="Silverstein K.A.T."/>
            <person name="Koren S."/>
            <person name="Bechman K.B."/>
            <person name="Herman A."/>
            <person name="Abrahante J.E."/>
            <person name="Garbe J."/>
        </authorList>
    </citation>
    <scope>NUCLEOTIDE SEQUENCE</scope>
    <source>
        <strain evidence="2">Duluth1</strain>
        <tissue evidence="2">Whole animal</tissue>
    </source>
</reference>
<name>A0A9D4G1B8_DREPO</name>
<feature type="compositionally biased region" description="Low complexity" evidence="1">
    <location>
        <begin position="41"/>
        <end position="63"/>
    </location>
</feature>
<accession>A0A9D4G1B8</accession>
<evidence type="ECO:0000313" key="3">
    <source>
        <dbReference type="Proteomes" id="UP000828390"/>
    </source>
</evidence>
<feature type="region of interest" description="Disordered" evidence="1">
    <location>
        <begin position="39"/>
        <end position="63"/>
    </location>
</feature>
<keyword evidence="3" id="KW-1185">Reference proteome</keyword>
<evidence type="ECO:0000313" key="2">
    <source>
        <dbReference type="EMBL" id="KAH3807299.1"/>
    </source>
</evidence>